<evidence type="ECO:0000259" key="3">
    <source>
        <dbReference type="Pfam" id="PF20789"/>
    </source>
</evidence>
<sequence>MPVLYETRPTLVPPPTTPEHRAPIENILELTHLKDIDPDLYTNTRPLWHPPGARGIYGGAVIAQCLAAGQHTVAKNFYVHSMHCYFVMAGDAKMPIIYHVEHVREGRSFAVRTVQARQRGKVIFTTTMSFVKEGSGGKKLVEHAYDMPLVPGPTEDPEDTRLPQGSQSPFISQQIDIFNNDSPKPHTKRTRQWIKARGKISEAGGHEAHLAAMAYMSDSYFIGTISRVHKLWRIPRPMPREQKDRAPWEENSANEQKKPDIVEDEDVLATIRKAGVEKMRELASQKKIVPQVGMMVSLDHTIYFHNPKALKADEWLFTEMESPWAGDGRGLVMQRIWTRDGTLVASCVQEGVVRLKPDSEAGSKL</sequence>
<dbReference type="CDD" id="cd03445">
    <property type="entry name" value="Thioesterase_II_repeat2"/>
    <property type="match status" value="1"/>
</dbReference>
<dbReference type="GO" id="GO:0005782">
    <property type="term" value="C:peroxisomal matrix"/>
    <property type="evidence" value="ECO:0007669"/>
    <property type="project" value="UniProtKB-SubCell"/>
</dbReference>
<evidence type="ECO:0000313" key="5">
    <source>
        <dbReference type="Proteomes" id="UP000053259"/>
    </source>
</evidence>
<reference evidence="4 5" key="1">
    <citation type="submission" date="2015-01" db="EMBL/GenBank/DDBJ databases">
        <title>The Genome Sequence of Ochroconis gallopava CBS43764.</title>
        <authorList>
            <consortium name="The Broad Institute Genomics Platform"/>
            <person name="Cuomo C."/>
            <person name="de Hoog S."/>
            <person name="Gorbushina A."/>
            <person name="Stielow B."/>
            <person name="Teixiera M."/>
            <person name="Abouelleil A."/>
            <person name="Chapman S.B."/>
            <person name="Priest M."/>
            <person name="Young S.K."/>
            <person name="Wortman J."/>
            <person name="Nusbaum C."/>
            <person name="Birren B."/>
        </authorList>
    </citation>
    <scope>NUCLEOTIDE SEQUENCE [LARGE SCALE GENOMIC DNA]</scope>
    <source>
        <strain evidence="4 5">CBS 43764</strain>
    </source>
</reference>
<dbReference type="RefSeq" id="XP_016214756.1">
    <property type="nucleotide sequence ID" value="XM_016357352.1"/>
</dbReference>
<dbReference type="Pfam" id="PF13622">
    <property type="entry name" value="4HBT_3"/>
    <property type="match status" value="1"/>
</dbReference>
<dbReference type="OrthoDB" id="68328at2759"/>
<dbReference type="GO" id="GO:0009062">
    <property type="term" value="P:fatty acid catabolic process"/>
    <property type="evidence" value="ECO:0007669"/>
    <property type="project" value="TreeGrafter"/>
</dbReference>
<dbReference type="VEuPathDB" id="FungiDB:PV09_04062"/>
<organism evidence="4 5">
    <name type="scientific">Verruconis gallopava</name>
    <dbReference type="NCBI Taxonomy" id="253628"/>
    <lineage>
        <taxon>Eukaryota</taxon>
        <taxon>Fungi</taxon>
        <taxon>Dikarya</taxon>
        <taxon>Ascomycota</taxon>
        <taxon>Pezizomycotina</taxon>
        <taxon>Dothideomycetes</taxon>
        <taxon>Pleosporomycetidae</taxon>
        <taxon>Venturiales</taxon>
        <taxon>Sympoventuriaceae</taxon>
        <taxon>Verruconis</taxon>
    </lineage>
</organism>
<accession>A0A0D1YW16</accession>
<dbReference type="Pfam" id="PF20789">
    <property type="entry name" value="4HBT_3C"/>
    <property type="match status" value="1"/>
</dbReference>
<dbReference type="FunCoup" id="A0A0D1YW16">
    <property type="interactions" value="164"/>
</dbReference>
<evidence type="ECO:0000313" key="4">
    <source>
        <dbReference type="EMBL" id="KIW04887.1"/>
    </source>
</evidence>
<feature type="domain" description="Acyl-CoA thioesterase-like N-terminal HotDog" evidence="2">
    <location>
        <begin position="46"/>
        <end position="130"/>
    </location>
</feature>
<feature type="region of interest" description="Disordered" evidence="1">
    <location>
        <begin position="1"/>
        <end position="20"/>
    </location>
</feature>
<dbReference type="InterPro" id="IPR029069">
    <property type="entry name" value="HotDog_dom_sf"/>
</dbReference>
<dbReference type="GO" id="GO:0006637">
    <property type="term" value="P:acyl-CoA metabolic process"/>
    <property type="evidence" value="ECO:0007669"/>
    <property type="project" value="InterPro"/>
</dbReference>
<feature type="domain" description="Acyl-CoA thioesterase-like C-terminal" evidence="3">
    <location>
        <begin position="156"/>
        <end position="353"/>
    </location>
</feature>
<protein>
    <submittedName>
        <fullName evidence="4">Acyl-CoA thioesterase II</fullName>
    </submittedName>
</protein>
<gene>
    <name evidence="4" type="ORF">PV09_04062</name>
</gene>
<dbReference type="STRING" id="253628.A0A0D1YW16"/>
<proteinExistence type="predicted"/>
<dbReference type="Proteomes" id="UP000053259">
    <property type="component" value="Unassembled WGS sequence"/>
</dbReference>
<name>A0A0D1YW16_9PEZI</name>
<dbReference type="GeneID" id="27312035"/>
<keyword evidence="5" id="KW-1185">Reference proteome</keyword>
<dbReference type="InterPro" id="IPR003703">
    <property type="entry name" value="Acyl_CoA_thio"/>
</dbReference>
<dbReference type="EMBL" id="KN847539">
    <property type="protein sequence ID" value="KIW04887.1"/>
    <property type="molecule type" value="Genomic_DNA"/>
</dbReference>
<dbReference type="SUPFAM" id="SSF54637">
    <property type="entry name" value="Thioesterase/thiol ester dehydrase-isomerase"/>
    <property type="match status" value="2"/>
</dbReference>
<dbReference type="CDD" id="cd03444">
    <property type="entry name" value="Thioesterase_II_repeat1"/>
    <property type="match status" value="1"/>
</dbReference>
<dbReference type="InterPro" id="IPR049450">
    <property type="entry name" value="ACOT8-like_C"/>
</dbReference>
<dbReference type="GO" id="GO:0047617">
    <property type="term" value="F:fatty acyl-CoA hydrolase activity"/>
    <property type="evidence" value="ECO:0007669"/>
    <property type="project" value="InterPro"/>
</dbReference>
<dbReference type="InterPro" id="IPR049449">
    <property type="entry name" value="TesB_ACOT8-like_N"/>
</dbReference>
<dbReference type="AlphaFoldDB" id="A0A0D1YW16"/>
<dbReference type="PANTHER" id="PTHR11066:SF34">
    <property type="entry name" value="ACYL-COENZYME A THIOESTERASE 8"/>
    <property type="match status" value="1"/>
</dbReference>
<evidence type="ECO:0000256" key="1">
    <source>
        <dbReference type="SAM" id="MobiDB-lite"/>
    </source>
</evidence>
<dbReference type="InParanoid" id="A0A0D1YW16"/>
<dbReference type="HOGENOM" id="CLU_032690_3_0_1"/>
<evidence type="ECO:0000259" key="2">
    <source>
        <dbReference type="Pfam" id="PF13622"/>
    </source>
</evidence>
<dbReference type="PANTHER" id="PTHR11066">
    <property type="entry name" value="ACYL-COA THIOESTERASE"/>
    <property type="match status" value="1"/>
</dbReference>
<dbReference type="Gene3D" id="3.10.129.10">
    <property type="entry name" value="Hotdog Thioesterase"/>
    <property type="match status" value="2"/>
</dbReference>